<comment type="caution">
    <text evidence="1">The sequence shown here is derived from an EMBL/GenBank/DDBJ whole genome shotgun (WGS) entry which is preliminary data.</text>
</comment>
<name>A0A9W6FSY9_9BACT</name>
<keyword evidence="2" id="KW-1185">Reference proteome</keyword>
<organism evidence="1 2">
    <name type="scientific">Desulforhabdus amnigena</name>
    <dbReference type="NCBI Taxonomy" id="40218"/>
    <lineage>
        <taxon>Bacteria</taxon>
        <taxon>Pseudomonadati</taxon>
        <taxon>Thermodesulfobacteriota</taxon>
        <taxon>Syntrophobacteria</taxon>
        <taxon>Syntrophobacterales</taxon>
        <taxon>Syntrophobacteraceae</taxon>
        <taxon>Desulforhabdus</taxon>
    </lineage>
</organism>
<gene>
    <name evidence="1" type="ORF">DAMNIGENAA_20420</name>
</gene>
<evidence type="ECO:0000313" key="2">
    <source>
        <dbReference type="Proteomes" id="UP001144372"/>
    </source>
</evidence>
<accession>A0A9W6FSY9</accession>
<protein>
    <submittedName>
        <fullName evidence="1">Uncharacterized protein</fullName>
    </submittedName>
</protein>
<reference evidence="1" key="1">
    <citation type="submission" date="2022-12" db="EMBL/GenBank/DDBJ databases">
        <title>Reference genome sequencing for broad-spectrum identification of bacterial and archaeal isolates by mass spectrometry.</title>
        <authorList>
            <person name="Sekiguchi Y."/>
            <person name="Tourlousse D.M."/>
        </authorList>
    </citation>
    <scope>NUCLEOTIDE SEQUENCE</scope>
    <source>
        <strain evidence="1">ASRB1</strain>
    </source>
</reference>
<proteinExistence type="predicted"/>
<evidence type="ECO:0000313" key="1">
    <source>
        <dbReference type="EMBL" id="GLI34609.1"/>
    </source>
</evidence>
<dbReference type="EMBL" id="BSDR01000001">
    <property type="protein sequence ID" value="GLI34609.1"/>
    <property type="molecule type" value="Genomic_DNA"/>
</dbReference>
<dbReference type="AlphaFoldDB" id="A0A9W6FSY9"/>
<sequence>MGQPVLADITLATRCTNANGSTWNARTLVKRVRESYPRTAFAIAWYSSVEGANPYVFALPDVSFTMKLLHDPL</sequence>
<dbReference type="Proteomes" id="UP001144372">
    <property type="component" value="Unassembled WGS sequence"/>
</dbReference>